<evidence type="ECO:0000256" key="16">
    <source>
        <dbReference type="SAM" id="MobiDB-lite"/>
    </source>
</evidence>
<evidence type="ECO:0000313" key="19">
    <source>
        <dbReference type="EMBL" id="KAJ3227528.1"/>
    </source>
</evidence>
<evidence type="ECO:0000256" key="7">
    <source>
        <dbReference type="ARBA" id="ARBA00022771"/>
    </source>
</evidence>
<dbReference type="PANTHER" id="PTHR14089:SF6">
    <property type="entry name" value="PRE-MRNA-SPLICING FACTOR RBM22"/>
    <property type="match status" value="1"/>
</dbReference>
<protein>
    <recommendedName>
        <fullName evidence="3">Pre-mRNA-splicing factor SLT11</fullName>
    </recommendedName>
    <alternativeName>
        <fullName evidence="13">Pre-mRNA-splicing factor slt11</fullName>
    </alternativeName>
</protein>
<dbReference type="InterPro" id="IPR000504">
    <property type="entry name" value="RRM_dom"/>
</dbReference>
<dbReference type="SMART" id="SM00356">
    <property type="entry name" value="ZnF_C3H1"/>
    <property type="match status" value="1"/>
</dbReference>
<evidence type="ECO:0000256" key="15">
    <source>
        <dbReference type="PROSITE-ProRule" id="PRU00723"/>
    </source>
</evidence>
<evidence type="ECO:0000256" key="1">
    <source>
        <dbReference type="ARBA" id="ARBA00004123"/>
    </source>
</evidence>
<evidence type="ECO:0000256" key="13">
    <source>
        <dbReference type="ARBA" id="ARBA00069020"/>
    </source>
</evidence>
<dbReference type="GO" id="GO:0008380">
    <property type="term" value="P:RNA splicing"/>
    <property type="evidence" value="ECO:0007669"/>
    <property type="project" value="UniProtKB-KW"/>
</dbReference>
<dbReference type="SUPFAM" id="SSF54928">
    <property type="entry name" value="RNA-binding domain, RBD"/>
    <property type="match status" value="1"/>
</dbReference>
<dbReference type="AlphaFoldDB" id="A0AAD5Y3F2"/>
<dbReference type="SMART" id="SM00360">
    <property type="entry name" value="RRM"/>
    <property type="match status" value="1"/>
</dbReference>
<evidence type="ECO:0000256" key="5">
    <source>
        <dbReference type="ARBA" id="ARBA00022723"/>
    </source>
</evidence>
<keyword evidence="11" id="KW-0539">Nucleus</keyword>
<dbReference type="SUPFAM" id="SSF90229">
    <property type="entry name" value="CCCH zinc finger"/>
    <property type="match status" value="1"/>
</dbReference>
<keyword evidence="10" id="KW-0508">mRNA splicing</keyword>
<evidence type="ECO:0000259" key="17">
    <source>
        <dbReference type="PROSITE" id="PS50102"/>
    </source>
</evidence>
<name>A0AAD5Y3F2_9FUNG</name>
<dbReference type="Gene3D" id="3.30.70.330">
    <property type="match status" value="1"/>
</dbReference>
<comment type="similarity">
    <text evidence="2">Belongs to the SLT11 family.</text>
</comment>
<evidence type="ECO:0000256" key="11">
    <source>
        <dbReference type="ARBA" id="ARBA00023242"/>
    </source>
</evidence>
<dbReference type="Pfam" id="PF00076">
    <property type="entry name" value="RRM_1"/>
    <property type="match status" value="1"/>
</dbReference>
<keyword evidence="9 14" id="KW-0694">RNA-binding</keyword>
<dbReference type="GO" id="GO:0071006">
    <property type="term" value="C:U2-type catalytic step 1 spliceosome"/>
    <property type="evidence" value="ECO:0007669"/>
    <property type="project" value="TreeGrafter"/>
</dbReference>
<evidence type="ECO:0000256" key="4">
    <source>
        <dbReference type="ARBA" id="ARBA00022664"/>
    </source>
</evidence>
<evidence type="ECO:0000256" key="12">
    <source>
        <dbReference type="ARBA" id="ARBA00025609"/>
    </source>
</evidence>
<dbReference type="Proteomes" id="UP001211065">
    <property type="component" value="Unassembled WGS sequence"/>
</dbReference>
<evidence type="ECO:0000256" key="14">
    <source>
        <dbReference type="PROSITE-ProRule" id="PRU00176"/>
    </source>
</evidence>
<dbReference type="GO" id="GO:0008270">
    <property type="term" value="F:zinc ion binding"/>
    <property type="evidence" value="ECO:0007669"/>
    <property type="project" value="UniProtKB-KW"/>
</dbReference>
<evidence type="ECO:0000256" key="6">
    <source>
        <dbReference type="ARBA" id="ARBA00022728"/>
    </source>
</evidence>
<feature type="region of interest" description="Disordered" evidence="16">
    <location>
        <begin position="303"/>
        <end position="367"/>
    </location>
</feature>
<proteinExistence type="inferred from homology"/>
<comment type="function">
    <text evidence="12">Involved in pre-mRNA splicing. Facilitates the cooperative formation of U2/U6 helix II in association with stem II in the spliceosome. Binds to RNA.</text>
</comment>
<dbReference type="InterPro" id="IPR036855">
    <property type="entry name" value="Znf_CCCH_sf"/>
</dbReference>
<feature type="domain" description="RRM" evidence="17">
    <location>
        <begin position="224"/>
        <end position="297"/>
    </location>
</feature>
<dbReference type="InterPro" id="IPR012677">
    <property type="entry name" value="Nucleotide-bd_a/b_plait_sf"/>
</dbReference>
<comment type="caution">
    <text evidence="19">The sequence shown here is derived from an EMBL/GenBank/DDBJ whole genome shotgun (WGS) entry which is preliminary data.</text>
</comment>
<organism evidence="19 20">
    <name type="scientific">Clydaea vesicula</name>
    <dbReference type="NCBI Taxonomy" id="447962"/>
    <lineage>
        <taxon>Eukaryota</taxon>
        <taxon>Fungi</taxon>
        <taxon>Fungi incertae sedis</taxon>
        <taxon>Chytridiomycota</taxon>
        <taxon>Chytridiomycota incertae sedis</taxon>
        <taxon>Chytridiomycetes</taxon>
        <taxon>Lobulomycetales</taxon>
        <taxon>Lobulomycetaceae</taxon>
        <taxon>Clydaea</taxon>
    </lineage>
</organism>
<keyword evidence="5 15" id="KW-0479">Metal-binding</keyword>
<dbReference type="InterPro" id="IPR039171">
    <property type="entry name" value="Cwc2/Slt11"/>
</dbReference>
<dbReference type="GO" id="GO:0006397">
    <property type="term" value="P:mRNA processing"/>
    <property type="evidence" value="ECO:0007669"/>
    <property type="project" value="UniProtKB-KW"/>
</dbReference>
<dbReference type="InterPro" id="IPR048995">
    <property type="entry name" value="STL11/RBM22-like_N"/>
</dbReference>
<dbReference type="PROSITE" id="PS50103">
    <property type="entry name" value="ZF_C3H1"/>
    <property type="match status" value="1"/>
</dbReference>
<accession>A0AAD5Y3F2</accession>
<dbReference type="PROSITE" id="PS50102">
    <property type="entry name" value="RRM"/>
    <property type="match status" value="1"/>
</dbReference>
<evidence type="ECO:0000313" key="20">
    <source>
        <dbReference type="Proteomes" id="UP001211065"/>
    </source>
</evidence>
<keyword evidence="20" id="KW-1185">Reference proteome</keyword>
<dbReference type="GO" id="GO:0036002">
    <property type="term" value="F:pre-mRNA binding"/>
    <property type="evidence" value="ECO:0007669"/>
    <property type="project" value="TreeGrafter"/>
</dbReference>
<evidence type="ECO:0000256" key="8">
    <source>
        <dbReference type="ARBA" id="ARBA00022833"/>
    </source>
</evidence>
<dbReference type="GO" id="GO:0017070">
    <property type="term" value="F:U6 snRNA binding"/>
    <property type="evidence" value="ECO:0007669"/>
    <property type="project" value="TreeGrafter"/>
</dbReference>
<dbReference type="GO" id="GO:0000974">
    <property type="term" value="C:Prp19 complex"/>
    <property type="evidence" value="ECO:0007669"/>
    <property type="project" value="TreeGrafter"/>
</dbReference>
<feature type="domain" description="C3H1-type" evidence="18">
    <location>
        <begin position="149"/>
        <end position="176"/>
    </location>
</feature>
<evidence type="ECO:0000259" key="18">
    <source>
        <dbReference type="PROSITE" id="PS50103"/>
    </source>
</evidence>
<keyword evidence="8 15" id="KW-0862">Zinc</keyword>
<feature type="zinc finger region" description="C3H1-type" evidence="15">
    <location>
        <begin position="149"/>
        <end position="176"/>
    </location>
</feature>
<keyword evidence="6" id="KW-0747">Spliceosome</keyword>
<comment type="subcellular location">
    <subcellularLocation>
        <location evidence="1">Nucleus</location>
    </subcellularLocation>
</comment>
<dbReference type="InterPro" id="IPR035979">
    <property type="entry name" value="RBD_domain_sf"/>
</dbReference>
<dbReference type="EMBL" id="JADGJW010000015">
    <property type="protein sequence ID" value="KAJ3227528.1"/>
    <property type="molecule type" value="Genomic_DNA"/>
</dbReference>
<sequence length="367" mass="41364">MSSRQGWEESEFPILCETCLGDNPYVKMQKQNHGKECKTCGRPFTVFRWTPGVGMRYKKTEICQTCSKVKNVCQTCVLDLQYGLPVQVRDSILEIKDTVPKSDVNRQFFIAKMDSQLANNESLIDYGKADSAAKELLKKMSRTEPYTQRNKPHICSFFVKGECNRGDECPYRHEQPLPKSELSKQNIKDRYHGENDPVAKKILDKSSGRGGEATLKAPDDLNVTSLYISGIDDDLNELDMREYFETFGPIKSVTMLHKTKGSFINFVDRASAEEAASRSYNNLKIKGKSLKLSWGKTKAGSKNFNYIQKPPRQPQYQNSGQFPEEPPAISSLDMLLNLPVPPPPSGTNAPYYPSMDPSAQGAKSYRP</sequence>
<dbReference type="Gene3D" id="4.10.1000.10">
    <property type="entry name" value="Zinc finger, CCCH-type"/>
    <property type="match status" value="1"/>
</dbReference>
<keyword evidence="7 15" id="KW-0863">Zinc-finger</keyword>
<evidence type="ECO:0000256" key="9">
    <source>
        <dbReference type="ARBA" id="ARBA00022884"/>
    </source>
</evidence>
<gene>
    <name evidence="19" type="primary">RBM22</name>
    <name evidence="19" type="ORF">HK099_001679</name>
</gene>
<dbReference type="FunFam" id="4.10.1000.10:FF:000006">
    <property type="entry name" value="Putative pre-mrna-splicing factor rbm22"/>
    <property type="match status" value="1"/>
</dbReference>
<dbReference type="GO" id="GO:0071007">
    <property type="term" value="C:U2-type catalytic step 2 spliceosome"/>
    <property type="evidence" value="ECO:0007669"/>
    <property type="project" value="TreeGrafter"/>
</dbReference>
<dbReference type="InterPro" id="IPR000571">
    <property type="entry name" value="Znf_CCCH"/>
</dbReference>
<evidence type="ECO:0000256" key="10">
    <source>
        <dbReference type="ARBA" id="ARBA00023187"/>
    </source>
</evidence>
<dbReference type="Pfam" id="PF21369">
    <property type="entry name" value="STL11_N"/>
    <property type="match status" value="1"/>
</dbReference>
<keyword evidence="4" id="KW-0507">mRNA processing</keyword>
<dbReference type="PANTHER" id="PTHR14089">
    <property type="entry name" value="PRE-MRNA-SPLICING FACTOR RBM22"/>
    <property type="match status" value="1"/>
</dbReference>
<reference evidence="19" key="1">
    <citation type="submission" date="2020-05" db="EMBL/GenBank/DDBJ databases">
        <title>Phylogenomic resolution of chytrid fungi.</title>
        <authorList>
            <person name="Stajich J.E."/>
            <person name="Amses K."/>
            <person name="Simmons R."/>
            <person name="Seto K."/>
            <person name="Myers J."/>
            <person name="Bonds A."/>
            <person name="Quandt C.A."/>
            <person name="Barry K."/>
            <person name="Liu P."/>
            <person name="Grigoriev I."/>
            <person name="Longcore J.E."/>
            <person name="James T.Y."/>
        </authorList>
    </citation>
    <scope>NUCLEOTIDE SEQUENCE</scope>
    <source>
        <strain evidence="19">JEL0476</strain>
    </source>
</reference>
<evidence type="ECO:0000256" key="2">
    <source>
        <dbReference type="ARBA" id="ARBA00007781"/>
    </source>
</evidence>
<evidence type="ECO:0000256" key="3">
    <source>
        <dbReference type="ARBA" id="ARBA00019060"/>
    </source>
</evidence>